<keyword evidence="9 11" id="KW-0472">Membrane</keyword>
<evidence type="ECO:0000256" key="6">
    <source>
        <dbReference type="ARBA" id="ARBA00022968"/>
    </source>
</evidence>
<name>A0A5N4AVG5_PHOPY</name>
<evidence type="ECO:0000313" key="13">
    <source>
        <dbReference type="Proteomes" id="UP000327044"/>
    </source>
</evidence>
<dbReference type="InParanoid" id="A0A5N4AVG5"/>
<dbReference type="Pfam" id="PF01762">
    <property type="entry name" value="Galactosyl_T"/>
    <property type="match status" value="1"/>
</dbReference>
<dbReference type="EMBL" id="VVIM01000003">
    <property type="protein sequence ID" value="KAB0801331.1"/>
    <property type="molecule type" value="Genomic_DNA"/>
</dbReference>
<dbReference type="AlphaFoldDB" id="A0A5N4AVG5"/>
<comment type="similarity">
    <text evidence="2 11">Belongs to the glycosyltransferase 31 family.</text>
</comment>
<keyword evidence="13" id="KW-1185">Reference proteome</keyword>
<dbReference type="FunFam" id="3.90.550.50:FF:000001">
    <property type="entry name" value="Hexosyltransferase"/>
    <property type="match status" value="1"/>
</dbReference>
<proteinExistence type="inferred from homology"/>
<dbReference type="InterPro" id="IPR002659">
    <property type="entry name" value="Glyco_trans_31"/>
</dbReference>
<evidence type="ECO:0000313" key="12">
    <source>
        <dbReference type="EMBL" id="KAB0801331.1"/>
    </source>
</evidence>
<keyword evidence="6 11" id="KW-0735">Signal-anchor</keyword>
<comment type="subcellular location">
    <subcellularLocation>
        <location evidence="1 11">Golgi apparatus membrane</location>
        <topology evidence="1 11">Single-pass type II membrane protein</topology>
    </subcellularLocation>
</comment>
<evidence type="ECO:0000256" key="5">
    <source>
        <dbReference type="ARBA" id="ARBA00022692"/>
    </source>
</evidence>
<evidence type="ECO:0000256" key="11">
    <source>
        <dbReference type="RuleBase" id="RU363063"/>
    </source>
</evidence>
<keyword evidence="10" id="KW-0325">Glycoprotein</keyword>
<evidence type="ECO:0000256" key="2">
    <source>
        <dbReference type="ARBA" id="ARBA00008661"/>
    </source>
</evidence>
<accession>A0A5N4AVG5</accession>
<sequence length="329" mass="38563">MKSVYMVGVINIVVLLYMTFWVRPTLNPFSPKNAKRLGLDPPLNLPKLMRQFILNKTSNGEIYATLNGLSCPKGGEDIQVVIVVPSAPFRDTARMAVRRTWGRIAARNDVSIYFLIGKTSNSTLRENIEAERYTYGDILIGNFTDTYNNLTLKSISMLRWVKEYCPRAKYLLKCDDDVFLNAPRLLKLLSQLKIKRRAIYGRVFNNRKPMRDNTTKHFVPYEEYKFTVYPHFVNGPAYIIPVPLVEELYNSCLRHKIVRLEDMFLTGIVATNLNIRRLHVEAFQNGLLSLPCFIQRSICIHRVRERMLFEYWQQIFDRNKKCKYYLVFH</sequence>
<feature type="transmembrane region" description="Helical" evidence="11">
    <location>
        <begin position="6"/>
        <end position="26"/>
    </location>
</feature>
<dbReference type="PANTHER" id="PTHR11214:SF379">
    <property type="entry name" value="HEXOSYLTRANSFERASE-RELATED"/>
    <property type="match status" value="1"/>
</dbReference>
<evidence type="ECO:0000256" key="8">
    <source>
        <dbReference type="ARBA" id="ARBA00023034"/>
    </source>
</evidence>
<keyword evidence="8 11" id="KW-0333">Golgi apparatus</keyword>
<evidence type="ECO:0000256" key="1">
    <source>
        <dbReference type="ARBA" id="ARBA00004323"/>
    </source>
</evidence>
<dbReference type="EC" id="2.4.1.-" evidence="11"/>
<dbReference type="GO" id="GO:0016758">
    <property type="term" value="F:hexosyltransferase activity"/>
    <property type="evidence" value="ECO:0007669"/>
    <property type="project" value="InterPro"/>
</dbReference>
<evidence type="ECO:0000256" key="10">
    <source>
        <dbReference type="ARBA" id="ARBA00023180"/>
    </source>
</evidence>
<evidence type="ECO:0000256" key="3">
    <source>
        <dbReference type="ARBA" id="ARBA00022676"/>
    </source>
</evidence>
<keyword evidence="4" id="KW-0808">Transferase</keyword>
<dbReference type="Gene3D" id="3.90.550.50">
    <property type="match status" value="1"/>
</dbReference>
<reference evidence="12 13" key="1">
    <citation type="journal article" date="2018" name="Elife">
        <title>Firefly genomes illuminate parallel origins of bioluminescence in beetles.</title>
        <authorList>
            <person name="Fallon T.R."/>
            <person name="Lower S.E."/>
            <person name="Chang C.H."/>
            <person name="Bessho-Uehara M."/>
            <person name="Martin G.J."/>
            <person name="Bewick A.J."/>
            <person name="Behringer M."/>
            <person name="Debat H.J."/>
            <person name="Wong I."/>
            <person name="Day J.C."/>
            <person name="Suvorov A."/>
            <person name="Silva C.J."/>
            <person name="Stanger-Hall K.F."/>
            <person name="Hall D.W."/>
            <person name="Schmitz R.J."/>
            <person name="Nelson D.R."/>
            <person name="Lewis S.M."/>
            <person name="Shigenobu S."/>
            <person name="Bybee S.M."/>
            <person name="Larracuente A.M."/>
            <person name="Oba Y."/>
            <person name="Weng J.K."/>
        </authorList>
    </citation>
    <scope>NUCLEOTIDE SEQUENCE [LARGE SCALE GENOMIC DNA]</scope>
    <source>
        <strain evidence="12">1611_PpyrPB1</strain>
        <tissue evidence="12">Whole body</tissue>
    </source>
</reference>
<keyword evidence="7 11" id="KW-1133">Transmembrane helix</keyword>
<dbReference type="GO" id="GO:0006493">
    <property type="term" value="P:protein O-linked glycosylation"/>
    <property type="evidence" value="ECO:0007669"/>
    <property type="project" value="TreeGrafter"/>
</dbReference>
<evidence type="ECO:0000256" key="7">
    <source>
        <dbReference type="ARBA" id="ARBA00022989"/>
    </source>
</evidence>
<dbReference type="GO" id="GO:0000139">
    <property type="term" value="C:Golgi membrane"/>
    <property type="evidence" value="ECO:0007669"/>
    <property type="project" value="UniProtKB-SubCell"/>
</dbReference>
<evidence type="ECO:0000256" key="9">
    <source>
        <dbReference type="ARBA" id="ARBA00023136"/>
    </source>
</evidence>
<evidence type="ECO:0000256" key="4">
    <source>
        <dbReference type="ARBA" id="ARBA00022679"/>
    </source>
</evidence>
<comment type="caution">
    <text evidence="12">The sequence shown here is derived from an EMBL/GenBank/DDBJ whole genome shotgun (WGS) entry which is preliminary data.</text>
</comment>
<organism evidence="12 13">
    <name type="scientific">Photinus pyralis</name>
    <name type="common">Common eastern firefly</name>
    <name type="synonym">Lampyris pyralis</name>
    <dbReference type="NCBI Taxonomy" id="7054"/>
    <lineage>
        <taxon>Eukaryota</taxon>
        <taxon>Metazoa</taxon>
        <taxon>Ecdysozoa</taxon>
        <taxon>Arthropoda</taxon>
        <taxon>Hexapoda</taxon>
        <taxon>Insecta</taxon>
        <taxon>Pterygota</taxon>
        <taxon>Neoptera</taxon>
        <taxon>Endopterygota</taxon>
        <taxon>Coleoptera</taxon>
        <taxon>Polyphaga</taxon>
        <taxon>Elateriformia</taxon>
        <taxon>Elateroidea</taxon>
        <taxon>Lampyridae</taxon>
        <taxon>Lampyrinae</taxon>
        <taxon>Photinus</taxon>
    </lineage>
</organism>
<dbReference type="PANTHER" id="PTHR11214">
    <property type="entry name" value="BETA-1,3-N-ACETYLGLUCOSAMINYLTRANSFERASE"/>
    <property type="match status" value="1"/>
</dbReference>
<keyword evidence="3 11" id="KW-0328">Glycosyltransferase</keyword>
<protein>
    <recommendedName>
        <fullName evidence="11">Hexosyltransferase</fullName>
        <ecNumber evidence="11">2.4.1.-</ecNumber>
    </recommendedName>
</protein>
<keyword evidence="5 11" id="KW-0812">Transmembrane</keyword>
<gene>
    <name evidence="12" type="ORF">PPYR_05685</name>
</gene>
<dbReference type="Proteomes" id="UP000327044">
    <property type="component" value="Unassembled WGS sequence"/>
</dbReference>